<organism evidence="4 5">
    <name type="scientific">Kaistella antarctica</name>
    <dbReference type="NCBI Taxonomy" id="266748"/>
    <lineage>
        <taxon>Bacteria</taxon>
        <taxon>Pseudomonadati</taxon>
        <taxon>Bacteroidota</taxon>
        <taxon>Flavobacteriia</taxon>
        <taxon>Flavobacteriales</taxon>
        <taxon>Weeksellaceae</taxon>
        <taxon>Chryseobacterium group</taxon>
        <taxon>Kaistella</taxon>
    </lineage>
</organism>
<evidence type="ECO:0000256" key="2">
    <source>
        <dbReference type="SAM" id="SignalP"/>
    </source>
</evidence>
<dbReference type="AlphaFoldDB" id="A0A3S4W660"/>
<dbReference type="Pfam" id="PF18962">
    <property type="entry name" value="Por_Secre_tail"/>
    <property type="match status" value="1"/>
</dbReference>
<dbReference type="InterPro" id="IPR013783">
    <property type="entry name" value="Ig-like_fold"/>
</dbReference>
<dbReference type="InterPro" id="IPR036116">
    <property type="entry name" value="FN3_sf"/>
</dbReference>
<dbReference type="InterPro" id="IPR011628">
    <property type="entry name" value="Cleaved_adhesin"/>
</dbReference>
<protein>
    <submittedName>
        <fullName evidence="4">Por secretion system C-terminal sorting domain</fullName>
    </submittedName>
</protein>
<dbReference type="KEGG" id="cant:NCTC13489_02693"/>
<dbReference type="NCBIfam" id="NF038128">
    <property type="entry name" value="choice_anch_J"/>
    <property type="match status" value="1"/>
</dbReference>
<sequence length="569" mass="59962">MKKILFSLFATAALFAGDAMKAQTVLFEDSFETYTDFDIANVGNWTLIDVDLKTTYGFNGVTFPNTQVAKSFQVFNSTTTTPPLDPTAASNWTAKTGLKAMVCFAADSAPWNNDWLVSPQVLIPAGGGAKLSFWGKGCDATYGAEKFKVLVSTTGTAVGDFTAISGVTITPSDAGWHEYTYNLNAYAGQQIHVAIQCTSEDQFGFAVDDFKIISTVIPTVAPDCPTLSSPANAAVGVSAPVATLTWAAPVAGSAVDSYDVYLDQNANPTTLLGNANALTYNATGLLPSTTYYWKVVPRNDAGTATGCTVYSFTTKADPFAPYCGPLTYTSGVEPITSVDFGGMLNTSPAATTSSAHEVFTDKIATVEQGKPYTINLKGNTGGTYTNRFIVFIDWNQDGDFLDAGETYFATGTGITINTSTGTDAKFATGSIAVPAGAMLGNTRMRIKKNFGTTAYPNPCFSAGTLATGSTAGYGQAEDYTVNVTAAPLGTANNAKSQMSVYPNPVKEVLNIAAADKKVSEVTFYSVDGKLVKSVKENVSTVNVSALPKGVYIVKVKTSDAEKSFKVIKD</sequence>
<dbReference type="InterPro" id="IPR045474">
    <property type="entry name" value="GEVED"/>
</dbReference>
<dbReference type="CDD" id="cd00063">
    <property type="entry name" value="FN3"/>
    <property type="match status" value="1"/>
</dbReference>
<feature type="domain" description="Fibronectin type-III" evidence="3">
    <location>
        <begin position="226"/>
        <end position="317"/>
    </location>
</feature>
<evidence type="ECO:0000256" key="1">
    <source>
        <dbReference type="ARBA" id="ARBA00022729"/>
    </source>
</evidence>
<dbReference type="Pfam" id="PF07675">
    <property type="entry name" value="Cleaved_Adhesin"/>
    <property type="match status" value="1"/>
</dbReference>
<dbReference type="OrthoDB" id="951108at2"/>
<proteinExistence type="predicted"/>
<dbReference type="NCBIfam" id="TIGR04183">
    <property type="entry name" value="Por_Secre_tail"/>
    <property type="match status" value="1"/>
</dbReference>
<evidence type="ECO:0000313" key="5">
    <source>
        <dbReference type="Proteomes" id="UP000270036"/>
    </source>
</evidence>
<name>A0A3S4W660_9FLAO</name>
<dbReference type="InterPro" id="IPR003961">
    <property type="entry name" value="FN3_dom"/>
</dbReference>
<dbReference type="InterPro" id="IPR026444">
    <property type="entry name" value="Secre_tail"/>
</dbReference>
<evidence type="ECO:0000259" key="3">
    <source>
        <dbReference type="PROSITE" id="PS50853"/>
    </source>
</evidence>
<dbReference type="Gene3D" id="2.60.120.200">
    <property type="match status" value="1"/>
</dbReference>
<dbReference type="Gene3D" id="2.60.40.10">
    <property type="entry name" value="Immunoglobulins"/>
    <property type="match status" value="1"/>
</dbReference>
<keyword evidence="1 2" id="KW-0732">Signal</keyword>
<feature type="signal peptide" evidence="2">
    <location>
        <begin position="1"/>
        <end position="21"/>
    </location>
</feature>
<feature type="chain" id="PRO_5018701893" evidence="2">
    <location>
        <begin position="22"/>
        <end position="569"/>
    </location>
</feature>
<dbReference type="Proteomes" id="UP000270036">
    <property type="component" value="Chromosome"/>
</dbReference>
<dbReference type="EMBL" id="LR134441">
    <property type="protein sequence ID" value="VEI01342.1"/>
    <property type="molecule type" value="Genomic_DNA"/>
</dbReference>
<dbReference type="SUPFAM" id="SSF49265">
    <property type="entry name" value="Fibronectin type III"/>
    <property type="match status" value="1"/>
</dbReference>
<reference evidence="4 5" key="1">
    <citation type="submission" date="2018-12" db="EMBL/GenBank/DDBJ databases">
        <authorList>
            <consortium name="Pathogen Informatics"/>
        </authorList>
    </citation>
    <scope>NUCLEOTIDE SEQUENCE [LARGE SCALE GENOMIC DNA]</scope>
    <source>
        <strain evidence="4 5">NCTC13489</strain>
    </source>
</reference>
<accession>A0A3S4W660</accession>
<dbReference type="Pfam" id="PF20009">
    <property type="entry name" value="GEVED"/>
    <property type="match status" value="1"/>
</dbReference>
<dbReference type="PROSITE" id="PS50853">
    <property type="entry name" value="FN3"/>
    <property type="match status" value="1"/>
</dbReference>
<gene>
    <name evidence="4" type="ORF">NCTC13489_02693</name>
</gene>
<dbReference type="RefSeq" id="WP_051803695.1">
    <property type="nucleotide sequence ID" value="NZ_FOIX01000001.1"/>
</dbReference>
<evidence type="ECO:0000313" key="4">
    <source>
        <dbReference type="EMBL" id="VEI01342.1"/>
    </source>
</evidence>